<dbReference type="Proteomes" id="UP000288347">
    <property type="component" value="Unassembled WGS sequence"/>
</dbReference>
<dbReference type="Proteomes" id="UP000286712">
    <property type="component" value="Unassembled WGS sequence"/>
</dbReference>
<dbReference type="Proteomes" id="UP000287155">
    <property type="component" value="Unassembled WGS sequence"/>
</dbReference>
<evidence type="ECO:0000313" key="7">
    <source>
        <dbReference type="EMBL" id="RTI12607.1"/>
    </source>
</evidence>
<evidence type="ECO:0000313" key="2">
    <source>
        <dbReference type="EMBL" id="RTH28726.1"/>
    </source>
</evidence>
<dbReference type="Proteomes" id="UP000287467">
    <property type="component" value="Unassembled WGS sequence"/>
</dbReference>
<dbReference type="Proteomes" id="UP000287962">
    <property type="component" value="Unassembled WGS sequence"/>
</dbReference>
<evidence type="ECO:0000313" key="1">
    <source>
        <dbReference type="EMBL" id="KPD32099.1"/>
    </source>
</evidence>
<gene>
    <name evidence="1" type="ORF">AN926_05825</name>
    <name evidence="8" type="ORF">CSW14_08400</name>
    <name evidence="6" type="ORF">CSW25_00615</name>
    <name evidence="7" type="ORF">CSW27_09905</name>
    <name evidence="5" type="ORF">CSW29_08090</name>
    <name evidence="3" type="ORF">CSW33_07385</name>
    <name evidence="4" type="ORF">CSW37_02735</name>
    <name evidence="2" type="ORF">CSW40_00315</name>
</gene>
<dbReference type="EMBL" id="PELW01000007">
    <property type="protein sequence ID" value="RTH28726.1"/>
    <property type="molecule type" value="Genomic_DNA"/>
</dbReference>
<evidence type="ECO:0000313" key="15">
    <source>
        <dbReference type="Proteomes" id="UP000288051"/>
    </source>
</evidence>
<dbReference type="Proteomes" id="UP000053099">
    <property type="component" value="Unassembled WGS sequence"/>
</dbReference>
<sequence>MDALGLFFLLLLALALLGLAYRMQNASPPRCPRCRLPRAMAEEVARYRRHCPQVAVRACPFDPRRGVYRLRR</sequence>
<evidence type="ECO:0000313" key="6">
    <source>
        <dbReference type="EMBL" id="RTI10051.1"/>
    </source>
</evidence>
<dbReference type="EMBL" id="PEMJ01000323">
    <property type="protein sequence ID" value="RTI12607.1"/>
    <property type="molecule type" value="Genomic_DNA"/>
</dbReference>
<evidence type="ECO:0000313" key="10">
    <source>
        <dbReference type="Proteomes" id="UP000286712"/>
    </source>
</evidence>
<organism evidence="1 9">
    <name type="scientific">Thermus scotoductus</name>
    <dbReference type="NCBI Taxonomy" id="37636"/>
    <lineage>
        <taxon>Bacteria</taxon>
        <taxon>Thermotogati</taxon>
        <taxon>Deinococcota</taxon>
        <taxon>Deinococci</taxon>
        <taxon>Thermales</taxon>
        <taxon>Thermaceae</taxon>
        <taxon>Thermus</taxon>
    </lineage>
</organism>
<protein>
    <submittedName>
        <fullName evidence="1">Uncharacterized protein</fullName>
    </submittedName>
</protein>
<dbReference type="EMBL" id="LJJR01000013">
    <property type="protein sequence ID" value="KPD32099.1"/>
    <property type="molecule type" value="Genomic_DNA"/>
</dbReference>
<keyword evidence="14" id="KW-1185">Reference proteome</keyword>
<reference evidence="10 11" key="3">
    <citation type="journal article" date="2019" name="Extremophiles">
        <title>Biogeography of thermophiles and predominance of Thermus scotoductus in domestic water heaters.</title>
        <authorList>
            <person name="Wilpiszeski R.L."/>
            <person name="Zhang Z."/>
            <person name="House C.H."/>
        </authorList>
    </citation>
    <scope>NUCLEOTIDE SEQUENCE [LARGE SCALE GENOMIC DNA]</scope>
    <source>
        <strain evidence="6 14">12_S12</strain>
        <strain evidence="7 12">14_S14</strain>
        <strain evidence="5 16">16_S16</strain>
        <strain evidence="8 13">1_S1</strain>
        <strain evidence="3 11">20_S20</strain>
        <strain evidence="4 15">24_S24</strain>
        <strain evidence="2 10">27_S27</strain>
    </source>
</reference>
<name>A0A0N0ZRD4_THESC</name>
<evidence type="ECO:0000313" key="5">
    <source>
        <dbReference type="EMBL" id="RTH99195.1"/>
    </source>
</evidence>
<dbReference type="Proteomes" id="UP000288051">
    <property type="component" value="Unassembled WGS sequence"/>
</dbReference>
<dbReference type="EMBL" id="PEMH01000288">
    <property type="protein sequence ID" value="RTH99195.1"/>
    <property type="molecule type" value="Genomic_DNA"/>
</dbReference>
<proteinExistence type="predicted"/>
<reference evidence="1 9" key="1">
    <citation type="submission" date="2015-09" db="EMBL/GenBank/DDBJ databases">
        <title>Draft genome sequence of Thermus scotoductus strain K1 isolated from a geothermal spring in Nagorno-Karabakh, Armenia.</title>
        <authorList>
            <person name="Saghatelyan A."/>
            <person name="Poghosyan L."/>
            <person name="Panosyan H."/>
            <person name="Birkeland N.-K."/>
        </authorList>
    </citation>
    <scope>NUCLEOTIDE SEQUENCE [LARGE SCALE GENOMIC DNA]</scope>
    <source>
        <strain evidence="1 9">K1</strain>
    </source>
</reference>
<dbReference type="EMBL" id="PEML01000012">
    <property type="protein sequence ID" value="RTI10051.1"/>
    <property type="molecule type" value="Genomic_DNA"/>
</dbReference>
<dbReference type="EMBL" id="PEMW01000275">
    <property type="protein sequence ID" value="RTI53306.1"/>
    <property type="molecule type" value="Genomic_DNA"/>
</dbReference>
<evidence type="ECO:0000313" key="8">
    <source>
        <dbReference type="EMBL" id="RTI53306.1"/>
    </source>
</evidence>
<reference evidence="6" key="2">
    <citation type="submission" date="2017-10" db="EMBL/GenBank/DDBJ databases">
        <authorList>
            <person name="Wilpiszeski R.L."/>
            <person name="Zhidan Z."/>
            <person name="House C.H."/>
        </authorList>
    </citation>
    <scope>NUCLEOTIDE SEQUENCE</scope>
    <source>
        <strain evidence="6">12_S12</strain>
    </source>
</reference>
<evidence type="ECO:0000313" key="13">
    <source>
        <dbReference type="Proteomes" id="UP000287467"/>
    </source>
</evidence>
<evidence type="ECO:0000313" key="11">
    <source>
        <dbReference type="Proteomes" id="UP000286928"/>
    </source>
</evidence>
<dbReference type="PATRIC" id="fig|37636.3.peg.222"/>
<comment type="caution">
    <text evidence="1">The sequence shown here is derived from an EMBL/GenBank/DDBJ whole genome shotgun (WGS) entry which is preliminary data.</text>
</comment>
<dbReference type="EMBL" id="PEMD01000244">
    <property type="protein sequence ID" value="RTH31625.1"/>
    <property type="molecule type" value="Genomic_DNA"/>
</dbReference>
<evidence type="ECO:0000313" key="9">
    <source>
        <dbReference type="Proteomes" id="UP000053099"/>
    </source>
</evidence>
<evidence type="ECO:0000313" key="16">
    <source>
        <dbReference type="Proteomes" id="UP000288347"/>
    </source>
</evidence>
<evidence type="ECO:0000313" key="14">
    <source>
        <dbReference type="Proteomes" id="UP000287962"/>
    </source>
</evidence>
<accession>A0A0N0ZRD4</accession>
<dbReference type="Proteomes" id="UP000286928">
    <property type="component" value="Unassembled WGS sequence"/>
</dbReference>
<evidence type="ECO:0000313" key="3">
    <source>
        <dbReference type="EMBL" id="RTH31625.1"/>
    </source>
</evidence>
<evidence type="ECO:0000313" key="4">
    <source>
        <dbReference type="EMBL" id="RTH39163.1"/>
    </source>
</evidence>
<dbReference type="RefSeq" id="WP_054391963.1">
    <property type="nucleotide sequence ID" value="NZ_PELO01000348.1"/>
</dbReference>
<dbReference type="EMBL" id="PELZ01000060">
    <property type="protein sequence ID" value="RTH39163.1"/>
    <property type="molecule type" value="Genomic_DNA"/>
</dbReference>
<evidence type="ECO:0000313" key="12">
    <source>
        <dbReference type="Proteomes" id="UP000287155"/>
    </source>
</evidence>
<dbReference type="AlphaFoldDB" id="A0A0N0ZRD4"/>